<gene>
    <name evidence="18" type="primary">treZ</name>
    <name evidence="18" type="ORF">ACS15_5652</name>
</gene>
<evidence type="ECO:0000256" key="14">
    <source>
        <dbReference type="PIRNR" id="PIRNR006337"/>
    </source>
</evidence>
<evidence type="ECO:0000313" key="19">
    <source>
        <dbReference type="Proteomes" id="UP000077927"/>
    </source>
</evidence>
<dbReference type="InterPro" id="IPR012768">
    <property type="entry name" value="Trehalose_TreZ"/>
</dbReference>
<evidence type="ECO:0000313" key="18">
    <source>
        <dbReference type="EMBL" id="ANH76463.1"/>
    </source>
</evidence>
<dbReference type="InterPro" id="IPR022567">
    <property type="entry name" value="DUF3459"/>
</dbReference>
<dbReference type="EMBL" id="CP012606">
    <property type="protein sequence ID" value="ANH76463.1"/>
    <property type="molecule type" value="Genomic_DNA"/>
</dbReference>
<evidence type="ECO:0000256" key="11">
    <source>
        <dbReference type="ARBA" id="ARBA00033284"/>
    </source>
</evidence>
<dbReference type="InterPro" id="IPR006047">
    <property type="entry name" value="GH13_cat_dom"/>
</dbReference>
<dbReference type="InterPro" id="IPR013783">
    <property type="entry name" value="Ig-like_fold"/>
</dbReference>
<evidence type="ECO:0000259" key="17">
    <source>
        <dbReference type="SMART" id="SM00642"/>
    </source>
</evidence>
<dbReference type="GO" id="GO:0005992">
    <property type="term" value="P:trehalose biosynthetic process"/>
    <property type="evidence" value="ECO:0007669"/>
    <property type="project" value="UniProtKB-UniRule"/>
</dbReference>
<feature type="active site" description="Proton donor" evidence="15">
    <location>
        <position position="327"/>
    </location>
</feature>
<comment type="pathway">
    <text evidence="2 14">Glycan biosynthesis; trehalose biosynthesis.</text>
</comment>
<dbReference type="InterPro" id="IPR014756">
    <property type="entry name" value="Ig_E-set"/>
</dbReference>
<evidence type="ECO:0000256" key="6">
    <source>
        <dbReference type="ARBA" id="ARBA00022490"/>
    </source>
</evidence>
<protein>
    <recommendedName>
        <fullName evidence="5 13">Malto-oligosyltrehalose trehalohydrolase</fullName>
        <shortName evidence="14">MTHase</shortName>
        <ecNumber evidence="4 13">3.2.1.141</ecNumber>
    </recommendedName>
    <alternativeName>
        <fullName evidence="11 14">4-alpha-D-((1-&gt;4)-alpha-D-glucano)trehalose trehalohydrolase</fullName>
    </alternativeName>
    <alternativeName>
        <fullName evidence="10 14">Maltooligosyl trehalose trehalohydrolase</fullName>
    </alternativeName>
</protein>
<dbReference type="Pfam" id="PF02922">
    <property type="entry name" value="CBM_48"/>
    <property type="match status" value="1"/>
</dbReference>
<dbReference type="AlphaFoldDB" id="A0AAC9BLN7"/>
<keyword evidence="7 14" id="KW-0378">Hydrolase</keyword>
<dbReference type="InterPro" id="IPR004193">
    <property type="entry name" value="Glyco_hydro_13_N"/>
</dbReference>
<dbReference type="GO" id="GO:0033942">
    <property type="term" value="F:4-alpha-D-(1-&gt;4)-alpha-D-glucanotrehalose trehalohydrolase activity"/>
    <property type="evidence" value="ECO:0007669"/>
    <property type="project" value="UniProtKB-EC"/>
</dbReference>
<keyword evidence="6" id="KW-0963">Cytoplasm</keyword>
<sequence length="649" mass="70985">MTAAAVPTPTSHPLHATQHAACFTHDLPFGATCLGPERTRFRLWAPDATEAWVEIDAGHERNGGNGGNTIRMDAEPDGWYAAIAPIGAGLGYRYRVTDRNGVTLTVPDPAARAQWQDLYGPSLVVDPARYLWRHADWQGRPWHETVLYELHVGAMGGAMGGFRGVRARLPELARLGVTAIELMPLAEFPGARNWGYDGVLPFAPDASYGSPDELKALIDTAHGLGLMVFLDVVYNHFGPDGNYLAHYARRFFHEGTHTPWGAAFDFREPVVREFFIQNALMWLMEYRFDGLRLDAVQAIGERDWLGELAARVRQAVEPGRYVHLVLENENNAASLLRGATTLAAGPADHAAATAGAFEAQWNDDGHHALHALLTGEHEAYYAAYADAPAKRLARVLQEGFCYQGEPSPLHNGAPRGEPSGTLPPTAFVLYLQNHDQVGNRPLGERLTRLAHPEALHAAQALLLLCPQIPLLFMGEEWGSLRPFHYFTSHHGALADAVREGRRREFGRFSAFADPLKRERIPDPNDERTYQASWPGEAELTNPEHLAWLNRTHRLLALRQAQIVPRLVGARALDAVPLGTTGALARWRLGDGSVLTLAVNLGAQPVSVPTALAGNPSDLLYESRDGAAATLATHHVPAHACIALLTLPAD</sequence>
<feature type="active site" description="Nucleophile" evidence="15">
    <location>
        <position position="294"/>
    </location>
</feature>
<evidence type="ECO:0000256" key="10">
    <source>
        <dbReference type="ARBA" id="ARBA00032057"/>
    </source>
</evidence>
<dbReference type="EC" id="3.2.1.141" evidence="4 13"/>
<evidence type="ECO:0000256" key="5">
    <source>
        <dbReference type="ARBA" id="ARBA00015938"/>
    </source>
</evidence>
<feature type="domain" description="Glycosyl hydrolase family 13 catalytic" evidence="17">
    <location>
        <begin position="149"/>
        <end position="519"/>
    </location>
</feature>
<dbReference type="RefSeq" id="WP_021192994.1">
    <property type="nucleotide sequence ID" value="NZ_CP012606.1"/>
</dbReference>
<comment type="catalytic activity">
    <reaction evidence="12 14">
        <text>hydrolysis of (1-&gt;4)-alpha-D-glucosidic linkage in 4-alpha-D-[(1-&gt;4)-alpha-D-glucanosyl]n trehalose to yield trehalose and (1-&gt;4)-alpha-D-glucan.</text>
        <dbReference type="EC" id="3.2.1.141"/>
    </reaction>
</comment>
<dbReference type="PANTHER" id="PTHR43651:SF11">
    <property type="entry name" value="MALTO-OLIGOSYLTREHALOSE TREHALOHYDROLASE"/>
    <property type="match status" value="1"/>
</dbReference>
<keyword evidence="9 14" id="KW-0326">Glycosidase</keyword>
<evidence type="ECO:0000256" key="9">
    <source>
        <dbReference type="ARBA" id="ARBA00023295"/>
    </source>
</evidence>
<dbReference type="InterPro" id="IPR044901">
    <property type="entry name" value="Trehalose_TreZ_E-set_sf"/>
</dbReference>
<feature type="site" description="Transition state stabilizer" evidence="16">
    <location>
        <position position="435"/>
    </location>
</feature>
<dbReference type="SUPFAM" id="SSF81296">
    <property type="entry name" value="E set domains"/>
    <property type="match status" value="1"/>
</dbReference>
<dbReference type="Gene3D" id="2.60.40.10">
    <property type="entry name" value="Immunoglobulins"/>
    <property type="match status" value="1"/>
</dbReference>
<comment type="similarity">
    <text evidence="3 14">Belongs to the glycosyl hydrolase 13 family.</text>
</comment>
<dbReference type="PIRSF" id="PIRSF006337">
    <property type="entry name" value="Trehalose_TreZ"/>
    <property type="match status" value="1"/>
</dbReference>
<dbReference type="NCBIfam" id="TIGR02402">
    <property type="entry name" value="trehalose_TreZ"/>
    <property type="match status" value="1"/>
</dbReference>
<evidence type="ECO:0000256" key="3">
    <source>
        <dbReference type="ARBA" id="ARBA00008061"/>
    </source>
</evidence>
<dbReference type="SUPFAM" id="SSF51445">
    <property type="entry name" value="(Trans)glycosidases"/>
    <property type="match status" value="1"/>
</dbReference>
<reference evidence="18 19" key="1">
    <citation type="submission" date="2015-09" db="EMBL/GenBank/DDBJ databases">
        <authorList>
            <person name="Xu Y."/>
            <person name="Nagy A."/>
            <person name="Liu N.T."/>
            <person name="Nou X."/>
        </authorList>
    </citation>
    <scope>NUCLEOTIDE SEQUENCE [LARGE SCALE GENOMIC DNA]</scope>
    <source>
        <strain evidence="18 19">FC1138</strain>
    </source>
</reference>
<dbReference type="KEGG" id="rin:ACS15_5652"/>
<dbReference type="Pfam" id="PF11941">
    <property type="entry name" value="DUF3459"/>
    <property type="match status" value="1"/>
</dbReference>
<evidence type="ECO:0000256" key="8">
    <source>
        <dbReference type="ARBA" id="ARBA00023277"/>
    </source>
</evidence>
<evidence type="ECO:0000256" key="2">
    <source>
        <dbReference type="ARBA" id="ARBA00005199"/>
    </source>
</evidence>
<name>A0AAC9BLN7_9RALS</name>
<evidence type="ECO:0000256" key="15">
    <source>
        <dbReference type="PIRSR" id="PIRSR006337-1"/>
    </source>
</evidence>
<dbReference type="Pfam" id="PF00128">
    <property type="entry name" value="Alpha-amylase"/>
    <property type="match status" value="1"/>
</dbReference>
<dbReference type="InterPro" id="IPR017853">
    <property type="entry name" value="GH"/>
</dbReference>
<evidence type="ECO:0000256" key="4">
    <source>
        <dbReference type="ARBA" id="ARBA00012268"/>
    </source>
</evidence>
<dbReference type="Gene3D" id="3.20.20.80">
    <property type="entry name" value="Glycosidases"/>
    <property type="match status" value="1"/>
</dbReference>
<proteinExistence type="inferred from homology"/>
<dbReference type="Gene3D" id="1.10.10.760">
    <property type="entry name" value="E-set domains of sugar-utilizing enzymes"/>
    <property type="match status" value="1"/>
</dbReference>
<dbReference type="CDD" id="cd02853">
    <property type="entry name" value="E_set_MTHase_like_N"/>
    <property type="match status" value="1"/>
</dbReference>
<evidence type="ECO:0000256" key="12">
    <source>
        <dbReference type="ARBA" id="ARBA00034013"/>
    </source>
</evidence>
<evidence type="ECO:0000256" key="16">
    <source>
        <dbReference type="PIRSR" id="PIRSR006337-3"/>
    </source>
</evidence>
<keyword evidence="8" id="KW-0119">Carbohydrate metabolism</keyword>
<dbReference type="CDD" id="cd11325">
    <property type="entry name" value="AmyAc_GTHase"/>
    <property type="match status" value="1"/>
</dbReference>
<comment type="subcellular location">
    <subcellularLocation>
        <location evidence="1 15">Cytoplasm</location>
    </subcellularLocation>
</comment>
<accession>A0AAC9BLN7</accession>
<dbReference type="Proteomes" id="UP000077927">
    <property type="component" value="Chromosome 2"/>
</dbReference>
<dbReference type="GO" id="GO:0005737">
    <property type="term" value="C:cytoplasm"/>
    <property type="evidence" value="ECO:0007669"/>
    <property type="project" value="UniProtKB-SubCell"/>
</dbReference>
<evidence type="ECO:0000256" key="1">
    <source>
        <dbReference type="ARBA" id="ARBA00004496"/>
    </source>
</evidence>
<dbReference type="SMART" id="SM00642">
    <property type="entry name" value="Aamy"/>
    <property type="match status" value="1"/>
</dbReference>
<evidence type="ECO:0000256" key="7">
    <source>
        <dbReference type="ARBA" id="ARBA00022801"/>
    </source>
</evidence>
<organism evidence="18 19">
    <name type="scientific">Ralstonia insidiosa</name>
    <dbReference type="NCBI Taxonomy" id="190721"/>
    <lineage>
        <taxon>Bacteria</taxon>
        <taxon>Pseudomonadati</taxon>
        <taxon>Pseudomonadota</taxon>
        <taxon>Betaproteobacteria</taxon>
        <taxon>Burkholderiales</taxon>
        <taxon>Burkholderiaceae</taxon>
        <taxon>Ralstonia</taxon>
    </lineage>
</organism>
<dbReference type="PANTHER" id="PTHR43651">
    <property type="entry name" value="1,4-ALPHA-GLUCAN-BRANCHING ENZYME"/>
    <property type="match status" value="1"/>
</dbReference>
<evidence type="ECO:0000256" key="13">
    <source>
        <dbReference type="NCBIfam" id="TIGR02402"/>
    </source>
</evidence>